<dbReference type="Pfam" id="PF05618">
    <property type="entry name" value="Zn_protease"/>
    <property type="match status" value="1"/>
</dbReference>
<comment type="caution">
    <text evidence="2">The sequence shown here is derived from an EMBL/GenBank/DDBJ whole genome shotgun (WGS) entry which is preliminary data.</text>
</comment>
<dbReference type="Proteomes" id="UP000748752">
    <property type="component" value="Unassembled WGS sequence"/>
</dbReference>
<feature type="domain" description="Retropepsin-like aspartic endopeptidase" evidence="1">
    <location>
        <begin position="57"/>
        <end position="189"/>
    </location>
</feature>
<dbReference type="PANTHER" id="PTHR38037:SF2">
    <property type="entry name" value="ATP-DEPENDENT ZINC PROTEASE DOMAIN-CONTAINING PROTEIN-RELATED"/>
    <property type="match status" value="1"/>
</dbReference>
<dbReference type="Gene3D" id="2.40.70.10">
    <property type="entry name" value="Acid Proteases"/>
    <property type="match status" value="1"/>
</dbReference>
<sequence>MTAAHQQPWPHARRNMMPTLLDSVASWSAAVVAAGLCLSTAAMSAEEGPSQGLREAGWLQSVRLEPYRVRVTAKLDTGAKSSAIHAVDVERFERAGVERVRFSLFTDHTEQAGDKLTYDLPIEGEVRIKRAPGKPPEERVTVRLGFCLDGELMDAEVSLDNRANLNYPVLLGREFLREHFLVNSAETFLLPYDCPSAKSRDKASDVDAKGKDAD</sequence>
<dbReference type="EMBL" id="NRRV01000050">
    <property type="protein sequence ID" value="MBK1632520.1"/>
    <property type="molecule type" value="Genomic_DNA"/>
</dbReference>
<evidence type="ECO:0000259" key="1">
    <source>
        <dbReference type="Pfam" id="PF05618"/>
    </source>
</evidence>
<dbReference type="SUPFAM" id="SSF50630">
    <property type="entry name" value="Acid proteases"/>
    <property type="match status" value="1"/>
</dbReference>
<evidence type="ECO:0000313" key="3">
    <source>
        <dbReference type="Proteomes" id="UP000748752"/>
    </source>
</evidence>
<dbReference type="PANTHER" id="PTHR38037">
    <property type="entry name" value="ZN_PROTEASE DOMAIN-CONTAINING PROTEIN"/>
    <property type="match status" value="1"/>
</dbReference>
<gene>
    <name evidence="2" type="ORF">CKO31_17580</name>
</gene>
<accession>A0ABS1CKQ9</accession>
<dbReference type="InterPro" id="IPR008503">
    <property type="entry name" value="Asp_endopeptidase"/>
</dbReference>
<name>A0ABS1CKQ9_9GAMM</name>
<evidence type="ECO:0000313" key="2">
    <source>
        <dbReference type="EMBL" id="MBK1632520.1"/>
    </source>
</evidence>
<organism evidence="2 3">
    <name type="scientific">Thiohalocapsa halophila</name>
    <dbReference type="NCBI Taxonomy" id="69359"/>
    <lineage>
        <taxon>Bacteria</taxon>
        <taxon>Pseudomonadati</taxon>
        <taxon>Pseudomonadota</taxon>
        <taxon>Gammaproteobacteria</taxon>
        <taxon>Chromatiales</taxon>
        <taxon>Chromatiaceae</taxon>
        <taxon>Thiohalocapsa</taxon>
    </lineage>
</organism>
<protein>
    <recommendedName>
        <fullName evidence="1">Retropepsin-like aspartic endopeptidase domain-containing protein</fullName>
    </recommendedName>
</protein>
<reference evidence="2 3" key="1">
    <citation type="journal article" date="2020" name="Microorganisms">
        <title>Osmotic Adaptation and Compatible Solute Biosynthesis of Phototrophic Bacteria as Revealed from Genome Analyses.</title>
        <authorList>
            <person name="Imhoff J.F."/>
            <person name="Rahn T."/>
            <person name="Kunzel S."/>
            <person name="Keller A."/>
            <person name="Neulinger S.C."/>
        </authorList>
    </citation>
    <scope>NUCLEOTIDE SEQUENCE [LARGE SCALE GENOMIC DNA]</scope>
    <source>
        <strain evidence="2 3">DSM 6210</strain>
    </source>
</reference>
<keyword evidence="3" id="KW-1185">Reference proteome</keyword>
<proteinExistence type="predicted"/>
<dbReference type="InterPro" id="IPR021109">
    <property type="entry name" value="Peptidase_aspartic_dom_sf"/>
</dbReference>